<keyword evidence="2" id="KW-1185">Reference proteome</keyword>
<reference evidence="1 2" key="1">
    <citation type="submission" date="2019-03" db="EMBL/GenBank/DDBJ databases">
        <title>Genomic Encyclopedia of Type Strains, Phase III (KMG-III): the genomes of soil and plant-associated and newly described type strains.</title>
        <authorList>
            <person name="Whitman W."/>
        </authorList>
    </citation>
    <scope>NUCLEOTIDE SEQUENCE [LARGE SCALE GENOMIC DNA]</scope>
    <source>
        <strain evidence="1 2">VKM Ac-2575</strain>
    </source>
</reference>
<evidence type="ECO:0000313" key="1">
    <source>
        <dbReference type="EMBL" id="TDU83281.1"/>
    </source>
</evidence>
<dbReference type="OrthoDB" id="165401at2"/>
<sequence length="85" mass="8863">MGPVDGNAIAGVMHDLFARDMTTMGYQCAGCGGAGVMAELVVYMSGPGAVGRCRDCDAILLVLTERRGMYCVDMPGATQPLFLAD</sequence>
<dbReference type="AlphaFoldDB" id="A0A4R7SVS1"/>
<comment type="caution">
    <text evidence="1">The sequence shown here is derived from an EMBL/GenBank/DDBJ whole genome shotgun (WGS) entry which is preliminary data.</text>
</comment>
<dbReference type="Proteomes" id="UP000295151">
    <property type="component" value="Unassembled WGS sequence"/>
</dbReference>
<name>A0A4R7SVS1_9ACTN</name>
<organism evidence="1 2">
    <name type="scientific">Kribbella voronezhensis</name>
    <dbReference type="NCBI Taxonomy" id="2512212"/>
    <lineage>
        <taxon>Bacteria</taxon>
        <taxon>Bacillati</taxon>
        <taxon>Actinomycetota</taxon>
        <taxon>Actinomycetes</taxon>
        <taxon>Propionibacteriales</taxon>
        <taxon>Kribbellaceae</taxon>
        <taxon>Kribbella</taxon>
    </lineage>
</organism>
<dbReference type="InterPro" id="IPR045423">
    <property type="entry name" value="DUF6510"/>
</dbReference>
<dbReference type="Pfam" id="PF20120">
    <property type="entry name" value="DUF6510"/>
    <property type="match status" value="1"/>
</dbReference>
<gene>
    <name evidence="1" type="ORF">EV138_5743</name>
</gene>
<evidence type="ECO:0000313" key="2">
    <source>
        <dbReference type="Proteomes" id="UP000295151"/>
    </source>
</evidence>
<dbReference type="RefSeq" id="WP_133982411.1">
    <property type="nucleotide sequence ID" value="NZ_SOCE01000002.1"/>
</dbReference>
<protein>
    <submittedName>
        <fullName evidence="1">Uncharacterized protein</fullName>
    </submittedName>
</protein>
<accession>A0A4R7SVS1</accession>
<dbReference type="EMBL" id="SOCE01000002">
    <property type="protein sequence ID" value="TDU83281.1"/>
    <property type="molecule type" value="Genomic_DNA"/>
</dbReference>
<proteinExistence type="predicted"/>